<dbReference type="EMBL" id="JBDJPC010000010">
    <property type="protein sequence ID" value="KAL1490205.1"/>
    <property type="molecule type" value="Genomic_DNA"/>
</dbReference>
<name>A0ABD1E6J5_HYPHA</name>
<keyword evidence="3" id="KW-1185">Reference proteome</keyword>
<sequence length="55" mass="6607">MPPAPPPPQHYHQHVQQQQQQQKGLETKNTDYITLNENEIAMFKINKYKLYELKK</sequence>
<comment type="caution">
    <text evidence="2">The sequence shown here is derived from an EMBL/GenBank/DDBJ whole genome shotgun (WGS) entry which is preliminary data.</text>
</comment>
<dbReference type="Proteomes" id="UP001566132">
    <property type="component" value="Unassembled WGS sequence"/>
</dbReference>
<reference evidence="2 3" key="1">
    <citation type="submission" date="2024-05" db="EMBL/GenBank/DDBJ databases">
        <title>Genetic variation in Jamaican populations of the coffee berry borer (Hypothenemus hampei).</title>
        <authorList>
            <person name="Errbii M."/>
            <person name="Myrie A."/>
        </authorList>
    </citation>
    <scope>NUCLEOTIDE SEQUENCE [LARGE SCALE GENOMIC DNA]</scope>
    <source>
        <strain evidence="2">JA-Hopewell-2020-01-JO</strain>
        <tissue evidence="2">Whole body</tissue>
    </source>
</reference>
<protein>
    <submittedName>
        <fullName evidence="2">Uncharacterized protein</fullName>
    </submittedName>
</protein>
<feature type="region of interest" description="Disordered" evidence="1">
    <location>
        <begin position="1"/>
        <end position="25"/>
    </location>
</feature>
<accession>A0ABD1E6J5</accession>
<evidence type="ECO:0000313" key="3">
    <source>
        <dbReference type="Proteomes" id="UP001566132"/>
    </source>
</evidence>
<evidence type="ECO:0000256" key="1">
    <source>
        <dbReference type="SAM" id="MobiDB-lite"/>
    </source>
</evidence>
<organism evidence="2 3">
    <name type="scientific">Hypothenemus hampei</name>
    <name type="common">Coffee berry borer</name>
    <dbReference type="NCBI Taxonomy" id="57062"/>
    <lineage>
        <taxon>Eukaryota</taxon>
        <taxon>Metazoa</taxon>
        <taxon>Ecdysozoa</taxon>
        <taxon>Arthropoda</taxon>
        <taxon>Hexapoda</taxon>
        <taxon>Insecta</taxon>
        <taxon>Pterygota</taxon>
        <taxon>Neoptera</taxon>
        <taxon>Endopterygota</taxon>
        <taxon>Coleoptera</taxon>
        <taxon>Polyphaga</taxon>
        <taxon>Cucujiformia</taxon>
        <taxon>Curculionidae</taxon>
        <taxon>Scolytinae</taxon>
        <taxon>Hypothenemus</taxon>
    </lineage>
</organism>
<proteinExistence type="predicted"/>
<gene>
    <name evidence="2" type="ORF">ABEB36_012937</name>
</gene>
<dbReference type="AlphaFoldDB" id="A0ABD1E6J5"/>
<evidence type="ECO:0000313" key="2">
    <source>
        <dbReference type="EMBL" id="KAL1490205.1"/>
    </source>
</evidence>